<dbReference type="EMBL" id="PJEX01000420">
    <property type="protein sequence ID" value="TKW50246.1"/>
    <property type="molecule type" value="Genomic_DNA"/>
</dbReference>
<dbReference type="PROSITE" id="PS51747">
    <property type="entry name" value="CYT_DCMP_DEAMINASES_2"/>
    <property type="match status" value="1"/>
</dbReference>
<protein>
    <recommendedName>
        <fullName evidence="3">CMP/dCMP-type deaminase domain-containing protein</fullName>
    </recommendedName>
</protein>
<dbReference type="STRING" id="1306861.A0A4V6DHI2"/>
<organism evidence="4 5">
    <name type="scientific">Colletotrichum tanaceti</name>
    <dbReference type="NCBI Taxonomy" id="1306861"/>
    <lineage>
        <taxon>Eukaryota</taxon>
        <taxon>Fungi</taxon>
        <taxon>Dikarya</taxon>
        <taxon>Ascomycota</taxon>
        <taxon>Pezizomycotina</taxon>
        <taxon>Sordariomycetes</taxon>
        <taxon>Hypocreomycetidae</taxon>
        <taxon>Glomerellales</taxon>
        <taxon>Glomerellaceae</taxon>
        <taxon>Colletotrichum</taxon>
        <taxon>Colletotrichum destructivum species complex</taxon>
    </lineage>
</organism>
<dbReference type="Gene3D" id="3.40.140.10">
    <property type="entry name" value="Cytidine Deaminase, domain 2"/>
    <property type="match status" value="1"/>
</dbReference>
<comment type="caution">
    <text evidence="4">The sequence shown here is derived from an EMBL/GenBank/DDBJ whole genome shotgun (WGS) entry which is preliminary data.</text>
</comment>
<keyword evidence="2" id="KW-0732">Signal</keyword>
<evidence type="ECO:0000259" key="3">
    <source>
        <dbReference type="PROSITE" id="PS51747"/>
    </source>
</evidence>
<evidence type="ECO:0000313" key="5">
    <source>
        <dbReference type="Proteomes" id="UP000310108"/>
    </source>
</evidence>
<dbReference type="GO" id="GO:0002100">
    <property type="term" value="P:tRNA wobble adenosine to inosine editing"/>
    <property type="evidence" value="ECO:0007669"/>
    <property type="project" value="TreeGrafter"/>
</dbReference>
<dbReference type="InterPro" id="IPR016193">
    <property type="entry name" value="Cytidine_deaminase-like"/>
</dbReference>
<gene>
    <name evidence="4" type="ORF">CTA1_9675</name>
</gene>
<dbReference type="InterPro" id="IPR002125">
    <property type="entry name" value="CMP_dCMP_dom"/>
</dbReference>
<dbReference type="AlphaFoldDB" id="A0A4V6DHI2"/>
<feature type="region of interest" description="Disordered" evidence="1">
    <location>
        <begin position="54"/>
        <end position="84"/>
    </location>
</feature>
<feature type="domain" description="CMP/dCMP-type deaminase" evidence="3">
    <location>
        <begin position="89"/>
        <end position="226"/>
    </location>
</feature>
<reference evidence="4 5" key="1">
    <citation type="journal article" date="2019" name="PLoS ONE">
        <title>Comparative genome analysis indicates high evolutionary potential of pathogenicity genes in Colletotrichum tanaceti.</title>
        <authorList>
            <person name="Lelwala R.V."/>
            <person name="Korhonen P.K."/>
            <person name="Young N.D."/>
            <person name="Scott J.B."/>
            <person name="Ades P.A."/>
            <person name="Gasser R.B."/>
            <person name="Taylor P.W.J."/>
        </authorList>
    </citation>
    <scope>NUCLEOTIDE SEQUENCE [LARGE SCALE GENOMIC DNA]</scope>
    <source>
        <strain evidence="4">BRIP57314</strain>
    </source>
</reference>
<evidence type="ECO:0000256" key="2">
    <source>
        <dbReference type="SAM" id="SignalP"/>
    </source>
</evidence>
<keyword evidence="5" id="KW-1185">Reference proteome</keyword>
<dbReference type="Pfam" id="PF00383">
    <property type="entry name" value="dCMP_cyt_deam_1"/>
    <property type="match status" value="1"/>
</dbReference>
<dbReference type="GO" id="GO:0052717">
    <property type="term" value="F:tRNA-specific adenosine-34 deaminase activity"/>
    <property type="evidence" value="ECO:0007669"/>
    <property type="project" value="TreeGrafter"/>
</dbReference>
<dbReference type="Proteomes" id="UP000310108">
    <property type="component" value="Unassembled WGS sequence"/>
</dbReference>
<dbReference type="PANTHER" id="PTHR11079:SF203">
    <property type="entry name" value="CMP_DCMP-TYPE DEAMINASE DOMAIN-CONTAINING PROTEIN"/>
    <property type="match status" value="1"/>
</dbReference>
<name>A0A4V6DHI2_9PEZI</name>
<feature type="signal peptide" evidence="2">
    <location>
        <begin position="1"/>
        <end position="30"/>
    </location>
</feature>
<dbReference type="PANTHER" id="PTHR11079">
    <property type="entry name" value="CYTOSINE DEAMINASE FAMILY MEMBER"/>
    <property type="match status" value="1"/>
</dbReference>
<dbReference type="SUPFAM" id="SSF53927">
    <property type="entry name" value="Cytidine deaminase-like"/>
    <property type="match status" value="1"/>
</dbReference>
<evidence type="ECO:0000313" key="4">
    <source>
        <dbReference type="EMBL" id="TKW50246.1"/>
    </source>
</evidence>
<accession>A0A4V6DHI2</accession>
<dbReference type="CDD" id="cd01285">
    <property type="entry name" value="nucleoside_deaminase"/>
    <property type="match status" value="1"/>
</dbReference>
<proteinExistence type="predicted"/>
<evidence type="ECO:0000256" key="1">
    <source>
        <dbReference type="SAM" id="MobiDB-lite"/>
    </source>
</evidence>
<feature type="chain" id="PRO_5020938989" description="CMP/dCMP-type deaminase domain-containing protein" evidence="2">
    <location>
        <begin position="31"/>
        <end position="278"/>
    </location>
</feature>
<sequence length="278" mass="29156">MGNALSASSTRQLAAQLIGLAFALAPGLLGIPSAVGCGGGGVESGRRQWHDEPELLQGDDDDASTLDFPTTPVAPPLSTTMGDDGIDLVTRTRWMRQANLALPDPCPFAAFGAVVVNHTVGGFGELVCTGANGNQVSGNPTLHGEMAAINNCSALFVDPRGSYRMTPAEALSAFGDLTLYTNAESCPMCASAIRWAGFGGYVYGTSIDALVGMGWGQIRIGSRRVFDLSADLPSRTTLVGPVLSNETDVFFGWQFDPDAPCPRGCSRDHRDQGICRPT</sequence>